<accession>A0ABY1WQ16</accession>
<evidence type="ECO:0000313" key="1">
    <source>
        <dbReference type="EMBL" id="TAA46791.1"/>
    </source>
</evidence>
<proteinExistence type="predicted"/>
<dbReference type="Proteomes" id="UP000292544">
    <property type="component" value="Unassembled WGS sequence"/>
</dbReference>
<protein>
    <submittedName>
        <fullName evidence="1">Uncharacterized protein</fullName>
    </submittedName>
</protein>
<dbReference type="RefSeq" id="WP_130566096.1">
    <property type="nucleotide sequence ID" value="NZ_SHLY01000002.1"/>
</dbReference>
<name>A0ABY1WQ16_9GAMM</name>
<keyword evidence="2" id="KW-1185">Reference proteome</keyword>
<dbReference type="PROSITE" id="PS51257">
    <property type="entry name" value="PROKAR_LIPOPROTEIN"/>
    <property type="match status" value="1"/>
</dbReference>
<evidence type="ECO:0000313" key="2">
    <source>
        <dbReference type="Proteomes" id="UP000292544"/>
    </source>
</evidence>
<gene>
    <name evidence="1" type="ORF">EXY25_05930</name>
</gene>
<dbReference type="EMBL" id="SHLY01000002">
    <property type="protein sequence ID" value="TAA46791.1"/>
    <property type="molecule type" value="Genomic_DNA"/>
</dbReference>
<reference evidence="2" key="1">
    <citation type="submission" date="2019-02" db="EMBL/GenBank/DDBJ databases">
        <title>Draft genome sequence of Muricauda sp. 176CP4-71.</title>
        <authorList>
            <person name="Park J.-S."/>
        </authorList>
    </citation>
    <scope>NUCLEOTIDE SEQUENCE [LARGE SCALE GENOMIC DNA]</scope>
    <source>
        <strain evidence="2">176GS2-150</strain>
    </source>
</reference>
<comment type="caution">
    <text evidence="1">The sequence shown here is derived from an EMBL/GenBank/DDBJ whole genome shotgun (WGS) entry which is preliminary data.</text>
</comment>
<sequence length="449" mass="50490">MMKNKAWLRKNQGRLSTMLSLSVVALGCVFCGAVAAIPQVDGLSTGGEELKQGTRLTLSGSGFGVKEQAAPKLYDRGDVAYENGVPNFHQKEFADGAEILRPDEDPETIWTKSSNYTYGKPPILTRSRPHRTAYLDSHYYMDGPKGYLGWPSVISEDNSVFKQEKFYFSWWTKVKAHPHNYYQYYLSERQGEFIIDKSLKLGEEVILSNGKTGRILEIDVLDDGSEIIHIDIDGAKRSDEGATITGIKSGAKAILFDRYKDPGSNKFTRIWDNPKGDALRYSWTNDGMKGMSGESATDWIGQARKWVHMEVYGDLTKYVTLAWVDQQLNHEVPMVEMKNDPEYSANIGLVGLDGKVQTYQETEVSELYFDYSPQRIMLGNAPLWEDVTHAEIQFPLAWSQNSVQFDLDLGSFEQITGGLYLYVFDDNNVNNAIGKRLCVDCKAPPSPAQ</sequence>
<organism evidence="1 2">
    <name type="scientific">Corallincola spongiicola</name>
    <dbReference type="NCBI Taxonomy" id="2520508"/>
    <lineage>
        <taxon>Bacteria</taxon>
        <taxon>Pseudomonadati</taxon>
        <taxon>Pseudomonadota</taxon>
        <taxon>Gammaproteobacteria</taxon>
        <taxon>Alteromonadales</taxon>
        <taxon>Psychromonadaceae</taxon>
        <taxon>Corallincola</taxon>
    </lineage>
</organism>